<dbReference type="Proteomes" id="UP000030653">
    <property type="component" value="Unassembled WGS sequence"/>
</dbReference>
<name>M5FQV2_DACPD</name>
<dbReference type="HOGENOM" id="CLU_2359687_0_0_1"/>
<dbReference type="AlphaFoldDB" id="M5FQV2"/>
<sequence length="96" mass="10873">MGYRRHASLRETRTSTSDWIINTKRFEDRGKDQVSIFIASVSLSRLIAGCRPVGSVISNEVQLNRLMVSFIFCRRRRPMLANSREKPCVSAEIAGA</sequence>
<protein>
    <submittedName>
        <fullName evidence="1">Uncharacterized protein</fullName>
    </submittedName>
</protein>
<dbReference type="RefSeq" id="XP_040626258.1">
    <property type="nucleotide sequence ID" value="XM_040773461.1"/>
</dbReference>
<evidence type="ECO:0000313" key="1">
    <source>
        <dbReference type="EMBL" id="EJT99360.1"/>
    </source>
</evidence>
<reference evidence="1 2" key="1">
    <citation type="journal article" date="2012" name="Science">
        <title>The Paleozoic origin of enzymatic lignin decomposition reconstructed from 31 fungal genomes.</title>
        <authorList>
            <person name="Floudas D."/>
            <person name="Binder M."/>
            <person name="Riley R."/>
            <person name="Barry K."/>
            <person name="Blanchette R.A."/>
            <person name="Henrissat B."/>
            <person name="Martinez A.T."/>
            <person name="Otillar R."/>
            <person name="Spatafora J.W."/>
            <person name="Yadav J.S."/>
            <person name="Aerts A."/>
            <person name="Benoit I."/>
            <person name="Boyd A."/>
            <person name="Carlson A."/>
            <person name="Copeland A."/>
            <person name="Coutinho P.M."/>
            <person name="de Vries R.P."/>
            <person name="Ferreira P."/>
            <person name="Findley K."/>
            <person name="Foster B."/>
            <person name="Gaskell J."/>
            <person name="Glotzer D."/>
            <person name="Gorecki P."/>
            <person name="Heitman J."/>
            <person name="Hesse C."/>
            <person name="Hori C."/>
            <person name="Igarashi K."/>
            <person name="Jurgens J.A."/>
            <person name="Kallen N."/>
            <person name="Kersten P."/>
            <person name="Kohler A."/>
            <person name="Kuees U."/>
            <person name="Kumar T.K.A."/>
            <person name="Kuo A."/>
            <person name="LaButti K."/>
            <person name="Larrondo L.F."/>
            <person name="Lindquist E."/>
            <person name="Ling A."/>
            <person name="Lombard V."/>
            <person name="Lucas S."/>
            <person name="Lundell T."/>
            <person name="Martin R."/>
            <person name="McLaughlin D.J."/>
            <person name="Morgenstern I."/>
            <person name="Morin E."/>
            <person name="Murat C."/>
            <person name="Nagy L.G."/>
            <person name="Nolan M."/>
            <person name="Ohm R.A."/>
            <person name="Patyshakuliyeva A."/>
            <person name="Rokas A."/>
            <person name="Ruiz-Duenas F.J."/>
            <person name="Sabat G."/>
            <person name="Salamov A."/>
            <person name="Samejima M."/>
            <person name="Schmutz J."/>
            <person name="Slot J.C."/>
            <person name="St John F."/>
            <person name="Stenlid J."/>
            <person name="Sun H."/>
            <person name="Sun S."/>
            <person name="Syed K."/>
            <person name="Tsang A."/>
            <person name="Wiebenga A."/>
            <person name="Young D."/>
            <person name="Pisabarro A."/>
            <person name="Eastwood D.C."/>
            <person name="Martin F."/>
            <person name="Cullen D."/>
            <person name="Grigoriev I.V."/>
            <person name="Hibbett D.S."/>
        </authorList>
    </citation>
    <scope>NUCLEOTIDE SEQUENCE [LARGE SCALE GENOMIC DNA]</scope>
    <source>
        <strain evidence="1 2">DJM-731 SS1</strain>
    </source>
</reference>
<keyword evidence="2" id="KW-1185">Reference proteome</keyword>
<evidence type="ECO:0000313" key="2">
    <source>
        <dbReference type="Proteomes" id="UP000030653"/>
    </source>
</evidence>
<gene>
    <name evidence="1" type="ORF">DACRYDRAFT_23915</name>
</gene>
<accession>M5FQV2</accession>
<organism evidence="1 2">
    <name type="scientific">Dacryopinax primogenitus (strain DJM 731)</name>
    <name type="common">Brown rot fungus</name>
    <dbReference type="NCBI Taxonomy" id="1858805"/>
    <lineage>
        <taxon>Eukaryota</taxon>
        <taxon>Fungi</taxon>
        <taxon>Dikarya</taxon>
        <taxon>Basidiomycota</taxon>
        <taxon>Agaricomycotina</taxon>
        <taxon>Dacrymycetes</taxon>
        <taxon>Dacrymycetales</taxon>
        <taxon>Dacrymycetaceae</taxon>
        <taxon>Dacryopinax</taxon>
    </lineage>
</organism>
<dbReference type="EMBL" id="JH795870">
    <property type="protein sequence ID" value="EJT99360.1"/>
    <property type="molecule type" value="Genomic_DNA"/>
</dbReference>
<proteinExistence type="predicted"/>
<dbReference type="GeneID" id="63688523"/>